<sequence length="101" mass="11965">MNRKDLKDKQWDVILQIEKCKNYTERKKLIKQLERLEAYGDRQKGMATPTQVRLILSVNEYKELSKKLTDLEIAEKIGISRSSLVDFKKKNGLLRRQKVML</sequence>
<evidence type="ECO:0008006" key="3">
    <source>
        <dbReference type="Google" id="ProtNLM"/>
    </source>
</evidence>
<proteinExistence type="predicted"/>
<gene>
    <name evidence="1" type="ORF">SAMN05421782_11910</name>
</gene>
<evidence type="ECO:0000313" key="2">
    <source>
        <dbReference type="Proteomes" id="UP000183610"/>
    </source>
</evidence>
<dbReference type="RefSeq" id="WP_003719482.1">
    <property type="nucleotide sequence ID" value="NZ_FNMX01000019.1"/>
</dbReference>
<evidence type="ECO:0000313" key="1">
    <source>
        <dbReference type="EMBL" id="SDX37342.1"/>
    </source>
</evidence>
<name>A0AAX2DT83_LISIV</name>
<comment type="caution">
    <text evidence="1">The sequence shown here is derived from an EMBL/GenBank/DDBJ whole genome shotgun (WGS) entry which is preliminary data.</text>
</comment>
<dbReference type="AlphaFoldDB" id="A0AAX2DT83"/>
<dbReference type="Proteomes" id="UP000183610">
    <property type="component" value="Unassembled WGS sequence"/>
</dbReference>
<accession>A0AAX2DT83</accession>
<protein>
    <recommendedName>
        <fullName evidence="3">Response regulator</fullName>
    </recommendedName>
</protein>
<dbReference type="EMBL" id="FNMX01000019">
    <property type="protein sequence ID" value="SDX37342.1"/>
    <property type="molecule type" value="Genomic_DNA"/>
</dbReference>
<organism evidence="1 2">
    <name type="scientific">Listeria ivanovii</name>
    <dbReference type="NCBI Taxonomy" id="1638"/>
    <lineage>
        <taxon>Bacteria</taxon>
        <taxon>Bacillati</taxon>
        <taxon>Bacillota</taxon>
        <taxon>Bacilli</taxon>
        <taxon>Bacillales</taxon>
        <taxon>Listeriaceae</taxon>
        <taxon>Listeria</taxon>
    </lineage>
</organism>
<reference evidence="1 2" key="1">
    <citation type="submission" date="2016-10" db="EMBL/GenBank/DDBJ databases">
        <authorList>
            <person name="Varghese N."/>
            <person name="Submissions S."/>
        </authorList>
    </citation>
    <scope>NUCLEOTIDE SEQUENCE [LARGE SCALE GENOMIC DNA]</scope>
    <source>
        <strain evidence="1 2">ATCC 49954</strain>
    </source>
</reference>